<evidence type="ECO:0000256" key="8">
    <source>
        <dbReference type="ARBA" id="ARBA00022946"/>
    </source>
</evidence>
<evidence type="ECO:0000256" key="5">
    <source>
        <dbReference type="ARBA" id="ARBA00022640"/>
    </source>
</evidence>
<evidence type="ECO:0000256" key="3">
    <source>
        <dbReference type="ARBA" id="ARBA00022516"/>
    </source>
</evidence>
<keyword evidence="9" id="KW-0443">Lipid metabolism</keyword>
<evidence type="ECO:0000256" key="1">
    <source>
        <dbReference type="ARBA" id="ARBA00004229"/>
    </source>
</evidence>
<dbReference type="PANTHER" id="PTHR31727:SF6">
    <property type="entry name" value="OLEOYL-ACYL CARRIER PROTEIN THIOESTERASE 1, CHLOROPLASTIC"/>
    <property type="match status" value="1"/>
</dbReference>
<dbReference type="InterPro" id="IPR002864">
    <property type="entry name" value="Acyl-ACP_thioesterase_NHD"/>
</dbReference>
<comment type="subcellular location">
    <subcellularLocation>
        <location evidence="1">Plastid</location>
        <location evidence="1">Chloroplast</location>
    </subcellularLocation>
</comment>
<comment type="caution">
    <text evidence="13">The sequence shown here is derived from an EMBL/GenBank/DDBJ whole genome shotgun (WGS) entry which is preliminary data.</text>
</comment>
<gene>
    <name evidence="13" type="ORF">SDC9_52313</name>
</gene>
<feature type="domain" description="Acyl-ACP thioesterase N-terminal hotdog" evidence="11">
    <location>
        <begin position="5"/>
        <end position="123"/>
    </location>
</feature>
<evidence type="ECO:0000259" key="11">
    <source>
        <dbReference type="Pfam" id="PF01643"/>
    </source>
</evidence>
<dbReference type="InterPro" id="IPR045023">
    <property type="entry name" value="FATA/B"/>
</dbReference>
<keyword evidence="10" id="KW-0275">Fatty acid biosynthesis</keyword>
<dbReference type="Pfam" id="PF20791">
    <property type="entry name" value="Acyl-ACP_TE_C"/>
    <property type="match status" value="1"/>
</dbReference>
<evidence type="ECO:0000259" key="12">
    <source>
        <dbReference type="Pfam" id="PF20791"/>
    </source>
</evidence>
<keyword evidence="6" id="KW-0378">Hydrolase</keyword>
<dbReference type="Gene3D" id="3.10.129.10">
    <property type="entry name" value="Hotdog Thioesterase"/>
    <property type="match status" value="2"/>
</dbReference>
<proteinExistence type="inferred from homology"/>
<sequence>MSIWYEEKFLVDYRAVDPFGFCRASALLGYLQEAAIHAAEQIGTGREELIEEYHAIWLLARMWYQLKEPIRRDDEITVRTWHRGGRGATMYRDYDIIRDGEVIGEGVSAWVLVDYETRMLKRLSLVSQFLNTDGGEMCKKIALQKLRMPEGLPEAEVRRMGYSEADINGHINNAKYADIACNAIQLERAGRGKFLASLQIGYLAETRPGDVLHLYAGERDGQYFVYGQDQSGQKHFDAVLTLQSRKSWPMGGSFTR</sequence>
<keyword evidence="7" id="KW-0276">Fatty acid metabolism</keyword>
<keyword evidence="3" id="KW-0444">Lipid biosynthesis</keyword>
<comment type="similarity">
    <text evidence="2">Belongs to the acyl-ACP thioesterase family.</text>
</comment>
<keyword evidence="8" id="KW-0809">Transit peptide</keyword>
<accession>A0A644WRD0</accession>
<keyword evidence="5" id="KW-0934">Plastid</keyword>
<dbReference type="SUPFAM" id="SSF54637">
    <property type="entry name" value="Thioesterase/thiol ester dehydrase-isomerase"/>
    <property type="match status" value="2"/>
</dbReference>
<dbReference type="Pfam" id="PF01643">
    <property type="entry name" value="Acyl-ACP_TE"/>
    <property type="match status" value="1"/>
</dbReference>
<dbReference type="GO" id="GO:0000036">
    <property type="term" value="F:acyl carrier activity"/>
    <property type="evidence" value="ECO:0007669"/>
    <property type="project" value="TreeGrafter"/>
</dbReference>
<dbReference type="AlphaFoldDB" id="A0A644WRD0"/>
<keyword evidence="4" id="KW-0150">Chloroplast</keyword>
<reference evidence="13" key="1">
    <citation type="submission" date="2019-08" db="EMBL/GenBank/DDBJ databases">
        <authorList>
            <person name="Kucharzyk K."/>
            <person name="Murdoch R.W."/>
            <person name="Higgins S."/>
            <person name="Loffler F."/>
        </authorList>
    </citation>
    <scope>NUCLEOTIDE SEQUENCE</scope>
</reference>
<evidence type="ECO:0000256" key="6">
    <source>
        <dbReference type="ARBA" id="ARBA00022801"/>
    </source>
</evidence>
<dbReference type="EMBL" id="VSSQ01001188">
    <property type="protein sequence ID" value="MPM06018.1"/>
    <property type="molecule type" value="Genomic_DNA"/>
</dbReference>
<evidence type="ECO:0000256" key="2">
    <source>
        <dbReference type="ARBA" id="ARBA00006500"/>
    </source>
</evidence>
<dbReference type="CDD" id="cd00586">
    <property type="entry name" value="4HBT"/>
    <property type="match status" value="1"/>
</dbReference>
<evidence type="ECO:0000256" key="4">
    <source>
        <dbReference type="ARBA" id="ARBA00022528"/>
    </source>
</evidence>
<protein>
    <recommendedName>
        <fullName evidence="14">Acyl-ACP thioesterase</fullName>
    </recommendedName>
</protein>
<evidence type="ECO:0000256" key="10">
    <source>
        <dbReference type="ARBA" id="ARBA00023160"/>
    </source>
</evidence>
<organism evidence="13">
    <name type="scientific">bioreactor metagenome</name>
    <dbReference type="NCBI Taxonomy" id="1076179"/>
    <lineage>
        <taxon>unclassified sequences</taxon>
        <taxon>metagenomes</taxon>
        <taxon>ecological metagenomes</taxon>
    </lineage>
</organism>
<name>A0A644WRD0_9ZZZZ</name>
<dbReference type="InterPro" id="IPR029069">
    <property type="entry name" value="HotDog_dom_sf"/>
</dbReference>
<evidence type="ECO:0000256" key="9">
    <source>
        <dbReference type="ARBA" id="ARBA00023098"/>
    </source>
</evidence>
<dbReference type="GO" id="GO:0016297">
    <property type="term" value="F:fatty acyl-[ACP] hydrolase activity"/>
    <property type="evidence" value="ECO:0007669"/>
    <property type="project" value="InterPro"/>
</dbReference>
<dbReference type="GO" id="GO:0009507">
    <property type="term" value="C:chloroplast"/>
    <property type="evidence" value="ECO:0007669"/>
    <property type="project" value="UniProtKB-SubCell"/>
</dbReference>
<dbReference type="PANTHER" id="PTHR31727">
    <property type="entry name" value="OLEOYL-ACYL CARRIER PROTEIN THIOESTERASE 1, CHLOROPLASTIC"/>
    <property type="match status" value="1"/>
</dbReference>
<feature type="domain" description="Acyl-ACP thioesterase-like C-terminal" evidence="12">
    <location>
        <begin position="162"/>
        <end position="215"/>
    </location>
</feature>
<evidence type="ECO:0000313" key="13">
    <source>
        <dbReference type="EMBL" id="MPM06018.1"/>
    </source>
</evidence>
<evidence type="ECO:0000256" key="7">
    <source>
        <dbReference type="ARBA" id="ARBA00022832"/>
    </source>
</evidence>
<evidence type="ECO:0008006" key="14">
    <source>
        <dbReference type="Google" id="ProtNLM"/>
    </source>
</evidence>
<dbReference type="InterPro" id="IPR049427">
    <property type="entry name" value="Acyl-ACP_TE_C"/>
</dbReference>